<organism evidence="1 2">
    <name type="scientific">Globodera rostochiensis</name>
    <name type="common">Golden nematode worm</name>
    <name type="synonym">Heterodera rostochiensis</name>
    <dbReference type="NCBI Taxonomy" id="31243"/>
    <lineage>
        <taxon>Eukaryota</taxon>
        <taxon>Metazoa</taxon>
        <taxon>Ecdysozoa</taxon>
        <taxon>Nematoda</taxon>
        <taxon>Chromadorea</taxon>
        <taxon>Rhabditida</taxon>
        <taxon>Tylenchina</taxon>
        <taxon>Tylenchomorpha</taxon>
        <taxon>Tylenchoidea</taxon>
        <taxon>Heteroderidae</taxon>
        <taxon>Heteroderinae</taxon>
        <taxon>Globodera</taxon>
    </lineage>
</organism>
<dbReference type="AlphaFoldDB" id="A0A914HAF1"/>
<evidence type="ECO:0000313" key="2">
    <source>
        <dbReference type="WBParaSite" id="Gr19_v10_g15278.t1"/>
    </source>
</evidence>
<accession>A0A914HAF1</accession>
<evidence type="ECO:0000313" key="1">
    <source>
        <dbReference type="Proteomes" id="UP000887572"/>
    </source>
</evidence>
<name>A0A914HAF1_GLORO</name>
<proteinExistence type="predicted"/>
<sequence length="189" mass="20888">MSCTKSPVQLVQAVQKCEEELVQILRAIQRTLFQEAAHKMKRVRPGRGSKPFLALWLGPARLMASRSPLRHCAIGDKVKKCHCGRVGAICGTGATEVNVTNGMALVMHGKKLGVVKVQLVQAVQKCEEELVQILRAIQRTLFQEAAHKMKRVRPGRGSKPFLALWLGPARLMASRCTCLTALKMQLVKV</sequence>
<keyword evidence="1" id="KW-1185">Reference proteome</keyword>
<dbReference type="WBParaSite" id="Gr19_v10_g15278.t1">
    <property type="protein sequence ID" value="Gr19_v10_g15278.t1"/>
    <property type="gene ID" value="Gr19_v10_g15278"/>
</dbReference>
<dbReference type="Proteomes" id="UP000887572">
    <property type="component" value="Unplaced"/>
</dbReference>
<protein>
    <submittedName>
        <fullName evidence="2">Uncharacterized protein</fullName>
    </submittedName>
</protein>
<reference evidence="2" key="1">
    <citation type="submission" date="2022-11" db="UniProtKB">
        <authorList>
            <consortium name="WormBaseParasite"/>
        </authorList>
    </citation>
    <scope>IDENTIFICATION</scope>
</reference>